<dbReference type="Proteomes" id="UP001222770">
    <property type="component" value="Unassembled WGS sequence"/>
</dbReference>
<dbReference type="Gene3D" id="3.90.226.10">
    <property type="entry name" value="2-enoyl-CoA Hydratase, Chain A, domain 1"/>
    <property type="match status" value="1"/>
</dbReference>
<dbReference type="RefSeq" id="WP_277279968.1">
    <property type="nucleotide sequence ID" value="NZ_JAROCY010000021.1"/>
</dbReference>
<evidence type="ECO:0000313" key="6">
    <source>
        <dbReference type="Proteomes" id="UP001222770"/>
    </source>
</evidence>
<protein>
    <submittedName>
        <fullName evidence="5">Enoyl-CoA hydratase-related protein</fullName>
    </submittedName>
</protein>
<evidence type="ECO:0000256" key="1">
    <source>
        <dbReference type="ARBA" id="ARBA00004275"/>
    </source>
</evidence>
<dbReference type="InterPro" id="IPR014748">
    <property type="entry name" value="Enoyl-CoA_hydra_C"/>
</dbReference>
<evidence type="ECO:0000256" key="3">
    <source>
        <dbReference type="ARBA" id="ARBA00023140"/>
    </source>
</evidence>
<gene>
    <name evidence="5" type="ORF">POM99_18120</name>
</gene>
<dbReference type="Pfam" id="PF00378">
    <property type="entry name" value="ECH_1"/>
    <property type="match status" value="1"/>
</dbReference>
<organism evidence="5 6">
    <name type="scientific">Novosphingobium cyanobacteriorum</name>
    <dbReference type="NCBI Taxonomy" id="3024215"/>
    <lineage>
        <taxon>Bacteria</taxon>
        <taxon>Pseudomonadati</taxon>
        <taxon>Pseudomonadota</taxon>
        <taxon>Alphaproteobacteria</taxon>
        <taxon>Sphingomonadales</taxon>
        <taxon>Sphingomonadaceae</taxon>
        <taxon>Novosphingobium</taxon>
    </lineage>
</organism>
<dbReference type="Gene3D" id="1.10.12.10">
    <property type="entry name" value="Lyase 2-enoyl-coa Hydratase, Chain A, domain 2"/>
    <property type="match status" value="1"/>
</dbReference>
<dbReference type="InterPro" id="IPR029045">
    <property type="entry name" value="ClpP/crotonase-like_dom_sf"/>
</dbReference>
<name>A0ABT6CMH7_9SPHN</name>
<dbReference type="PANTHER" id="PTHR43684:SF1">
    <property type="entry name" value="ENOYL-COA DELTA ISOMERASE 2"/>
    <property type="match status" value="1"/>
</dbReference>
<evidence type="ECO:0000313" key="5">
    <source>
        <dbReference type="EMBL" id="MDF8335125.1"/>
    </source>
</evidence>
<dbReference type="InterPro" id="IPR001753">
    <property type="entry name" value="Enoyl-CoA_hydra/iso"/>
</dbReference>
<dbReference type="EMBL" id="JAROCY010000021">
    <property type="protein sequence ID" value="MDF8335125.1"/>
    <property type="molecule type" value="Genomic_DNA"/>
</dbReference>
<comment type="caution">
    <text evidence="5">The sequence shown here is derived from an EMBL/GenBank/DDBJ whole genome shotgun (WGS) entry which is preliminary data.</text>
</comment>
<dbReference type="PANTHER" id="PTHR43684">
    <property type="match status" value="1"/>
</dbReference>
<keyword evidence="6" id="KW-1185">Reference proteome</keyword>
<dbReference type="CDD" id="cd06558">
    <property type="entry name" value="crotonase-like"/>
    <property type="match status" value="1"/>
</dbReference>
<reference evidence="5 6" key="1">
    <citation type="submission" date="2023-03" db="EMBL/GenBank/DDBJ databases">
        <title>Novosphingobium cyanobacteriorum sp. nov., isolated from a eutrophic reservoir during the Microcystis bloom period.</title>
        <authorList>
            <person name="Kang M."/>
            <person name="Le V."/>
            <person name="Ko S.-R."/>
            <person name="Lee S.-A."/>
            <person name="Ahn C.-Y."/>
        </authorList>
    </citation>
    <scope>NUCLEOTIDE SEQUENCE [LARGE SCALE GENOMIC DNA]</scope>
    <source>
        <strain evidence="5 6">HBC54</strain>
    </source>
</reference>
<proteinExistence type="inferred from homology"/>
<dbReference type="SUPFAM" id="SSF52096">
    <property type="entry name" value="ClpP/crotonase"/>
    <property type="match status" value="1"/>
</dbReference>
<keyword evidence="3" id="KW-0576">Peroxisome</keyword>
<comment type="similarity">
    <text evidence="2">Belongs to the enoyl-CoA hydratase/isomerase family.</text>
</comment>
<comment type="subcellular location">
    <subcellularLocation>
        <location evidence="1">Peroxisome</location>
    </subcellularLocation>
</comment>
<dbReference type="InterPro" id="IPR051053">
    <property type="entry name" value="ECH/Chromodomain_protein"/>
</dbReference>
<evidence type="ECO:0000256" key="2">
    <source>
        <dbReference type="ARBA" id="ARBA00005254"/>
    </source>
</evidence>
<keyword evidence="4" id="KW-0413">Isomerase</keyword>
<sequence length="260" mass="26271">MTNVLLAIDNGVATITLNRPEQGNGIDMPLAEELLAASEAVSADPTVRCVVLTGAGRMFCVGGDIAAFSAAGDQAGQFLKALADKLHESVLVLAAMAKPLIVVVNGPAAGAGLSLAAAGDVVLASEAAHFTAAYTAIGLTPDGGMSWTLPRLVGMRVAQEMILTNRRVSAAEAVTLGLITRAVAAESLAAEAAALAAKLSDAPMRALGAARWLLAEGQTHSLAVHLDLESQTIASAGAGPEGKEGVAAFLGKRKPDFRGV</sequence>
<accession>A0ABT6CMH7</accession>
<evidence type="ECO:0000256" key="4">
    <source>
        <dbReference type="ARBA" id="ARBA00023235"/>
    </source>
</evidence>